<evidence type="ECO:0000313" key="1">
    <source>
        <dbReference type="EMBL" id="POM61966.1"/>
    </source>
</evidence>
<gene>
    <name evidence="1" type="ORF">PHPALM_28936</name>
</gene>
<keyword evidence="2" id="KW-1185">Reference proteome</keyword>
<proteinExistence type="predicted"/>
<sequence length="213" mass="25010">MIGNWLRTYFETGVFQCVRTTRAGKYTSQQHIWLYNYYQYHPPFYLDEAQDSFRRAHGTEISKTSVLRLIHSLGLTWKVVGRRAVHIKELDVLRFGKAQSHQLESPEPRLHRRDGSQARLRRLRNRLEFIKCCQYLVHTEKGSIRQYPGPNSIWVMDRATFHRHPEIIPYLRSVGVVVSSCWRIVHFLILSSFSSDTLGTPFNDTTQTLTSEI</sequence>
<dbReference type="AlphaFoldDB" id="A0A2P4X8V1"/>
<comment type="caution">
    <text evidence="1">The sequence shown here is derived from an EMBL/GenBank/DDBJ whole genome shotgun (WGS) entry which is preliminary data.</text>
</comment>
<dbReference type="Proteomes" id="UP000237271">
    <property type="component" value="Unassembled WGS sequence"/>
</dbReference>
<accession>A0A2P4X8V1</accession>
<name>A0A2P4X8V1_9STRA</name>
<dbReference type="OrthoDB" id="79420at2759"/>
<evidence type="ECO:0000313" key="2">
    <source>
        <dbReference type="Proteomes" id="UP000237271"/>
    </source>
</evidence>
<dbReference type="EMBL" id="NCKW01015713">
    <property type="protein sequence ID" value="POM61966.1"/>
    <property type="molecule type" value="Genomic_DNA"/>
</dbReference>
<evidence type="ECO:0008006" key="3">
    <source>
        <dbReference type="Google" id="ProtNLM"/>
    </source>
</evidence>
<protein>
    <recommendedName>
        <fullName evidence="3">Winged helix-turn helix domain-containing protein</fullName>
    </recommendedName>
</protein>
<reference evidence="1 2" key="1">
    <citation type="journal article" date="2017" name="Genome Biol. Evol.">
        <title>Phytophthora megakarya and P. palmivora, closely related causal agents of cacao black pod rot, underwent increases in genome sizes and gene numbers by different mechanisms.</title>
        <authorList>
            <person name="Ali S.S."/>
            <person name="Shao J."/>
            <person name="Lary D.J."/>
            <person name="Kronmiller B."/>
            <person name="Shen D."/>
            <person name="Strem M.D."/>
            <person name="Amoako-Attah I."/>
            <person name="Akrofi A.Y."/>
            <person name="Begoude B.A."/>
            <person name="Ten Hoopen G.M."/>
            <person name="Coulibaly K."/>
            <person name="Kebe B.I."/>
            <person name="Melnick R.L."/>
            <person name="Guiltinan M.J."/>
            <person name="Tyler B.M."/>
            <person name="Meinhardt L.W."/>
            <person name="Bailey B.A."/>
        </authorList>
    </citation>
    <scope>NUCLEOTIDE SEQUENCE [LARGE SCALE GENOMIC DNA]</scope>
    <source>
        <strain evidence="2">sbr112.9</strain>
    </source>
</reference>
<organism evidence="1 2">
    <name type="scientific">Phytophthora palmivora</name>
    <dbReference type="NCBI Taxonomy" id="4796"/>
    <lineage>
        <taxon>Eukaryota</taxon>
        <taxon>Sar</taxon>
        <taxon>Stramenopiles</taxon>
        <taxon>Oomycota</taxon>
        <taxon>Peronosporomycetes</taxon>
        <taxon>Peronosporales</taxon>
        <taxon>Peronosporaceae</taxon>
        <taxon>Phytophthora</taxon>
    </lineage>
</organism>